<keyword evidence="2" id="KW-1185">Reference proteome</keyword>
<organism evidence="1 2">
    <name type="scientific">Lentinula aff. lateritia</name>
    <dbReference type="NCBI Taxonomy" id="2804960"/>
    <lineage>
        <taxon>Eukaryota</taxon>
        <taxon>Fungi</taxon>
        <taxon>Dikarya</taxon>
        <taxon>Basidiomycota</taxon>
        <taxon>Agaricomycotina</taxon>
        <taxon>Agaricomycetes</taxon>
        <taxon>Agaricomycetidae</taxon>
        <taxon>Agaricales</taxon>
        <taxon>Marasmiineae</taxon>
        <taxon>Omphalotaceae</taxon>
        <taxon>Lentinula</taxon>
    </lineage>
</organism>
<dbReference type="Proteomes" id="UP001163835">
    <property type="component" value="Unassembled WGS sequence"/>
</dbReference>
<protein>
    <submittedName>
        <fullName evidence="1">Uncharacterized protein</fullName>
    </submittedName>
</protein>
<proteinExistence type="predicted"/>
<comment type="caution">
    <text evidence="1">The sequence shown here is derived from an EMBL/GenBank/DDBJ whole genome shotgun (WGS) entry which is preliminary data.</text>
</comment>
<feature type="non-terminal residue" evidence="1">
    <location>
        <position position="1"/>
    </location>
</feature>
<dbReference type="EMBL" id="MU795892">
    <property type="protein sequence ID" value="KAJ3804627.1"/>
    <property type="molecule type" value="Genomic_DNA"/>
</dbReference>
<evidence type="ECO:0000313" key="1">
    <source>
        <dbReference type="EMBL" id="KAJ3804627.1"/>
    </source>
</evidence>
<name>A0ACC1TIR0_9AGAR</name>
<gene>
    <name evidence="1" type="ORF">F5876DRAFT_53155</name>
</gene>
<evidence type="ECO:0000313" key="2">
    <source>
        <dbReference type="Proteomes" id="UP001163835"/>
    </source>
</evidence>
<accession>A0ACC1TIR0</accession>
<sequence length="150" mass="17085">LLQGLDKDVQEALTKHEQAGTMHDPEYEAGMGLFHKKHANCLETWPGELLKSVASTVENPTFIIQCLNGPSEFCITGSIKTWSVIDLLENVDYTTLITNSEYDMPQDIAVLPFFKHLAKVKWVKFHNASHHPFWEIPEQYLKVIGEFLTV</sequence>
<reference evidence="1" key="1">
    <citation type="submission" date="2022-09" db="EMBL/GenBank/DDBJ databases">
        <title>A Global Phylogenomic Analysis of the Shiitake Genus Lentinula.</title>
        <authorList>
            <consortium name="DOE Joint Genome Institute"/>
            <person name="Sierra-Patev S."/>
            <person name="Min B."/>
            <person name="Naranjo-Ortiz M."/>
            <person name="Looney B."/>
            <person name="Konkel Z."/>
            <person name="Slot J.C."/>
            <person name="Sakamoto Y."/>
            <person name="Steenwyk J.L."/>
            <person name="Rokas A."/>
            <person name="Carro J."/>
            <person name="Camarero S."/>
            <person name="Ferreira P."/>
            <person name="Molpeceres G."/>
            <person name="Ruiz-Duenas F.J."/>
            <person name="Serrano A."/>
            <person name="Henrissat B."/>
            <person name="Drula E."/>
            <person name="Hughes K.W."/>
            <person name="Mata J.L."/>
            <person name="Ishikawa N.K."/>
            <person name="Vargas-Isla R."/>
            <person name="Ushijima S."/>
            <person name="Smith C.A."/>
            <person name="Ahrendt S."/>
            <person name="Andreopoulos W."/>
            <person name="He G."/>
            <person name="Labutti K."/>
            <person name="Lipzen A."/>
            <person name="Ng V."/>
            <person name="Riley R."/>
            <person name="Sandor L."/>
            <person name="Barry K."/>
            <person name="Martinez A.T."/>
            <person name="Xiao Y."/>
            <person name="Gibbons J.G."/>
            <person name="Terashima K."/>
            <person name="Grigoriev I.V."/>
            <person name="Hibbett D.S."/>
        </authorList>
    </citation>
    <scope>NUCLEOTIDE SEQUENCE</scope>
    <source>
        <strain evidence="1">TMI1499</strain>
    </source>
</reference>